<dbReference type="EMBL" id="VNIQ01000012">
    <property type="protein sequence ID" value="TYQ00762.1"/>
    <property type="molecule type" value="Genomic_DNA"/>
</dbReference>
<keyword evidence="3" id="KW-1003">Cell membrane</keyword>
<evidence type="ECO:0000256" key="4">
    <source>
        <dbReference type="ARBA" id="ARBA00022692"/>
    </source>
</evidence>
<dbReference type="Gene3D" id="1.10.3720.10">
    <property type="entry name" value="MetI-like"/>
    <property type="match status" value="1"/>
</dbReference>
<dbReference type="GO" id="GO:0005886">
    <property type="term" value="C:plasma membrane"/>
    <property type="evidence" value="ECO:0007669"/>
    <property type="project" value="UniProtKB-SubCell"/>
</dbReference>
<reference evidence="8" key="1">
    <citation type="submission" date="2019-07" db="EMBL/GenBank/DDBJ databases">
        <title>Genomic Encyclopedia of Type Strains, Phase IV (KMG-IV): sequencing the most valuable type-strain genomes for metagenomic binning, comparative biology and taxonomic classification.</title>
        <authorList>
            <person name="Goeker M."/>
        </authorList>
    </citation>
    <scope>NUCLEOTIDE SEQUENCE</scope>
    <source>
        <strain evidence="8">DSM 44596</strain>
    </source>
</reference>
<dbReference type="PROSITE" id="PS50928">
    <property type="entry name" value="ABC_TM1"/>
    <property type="match status" value="1"/>
</dbReference>
<feature type="transmembrane region" description="Helical" evidence="7">
    <location>
        <begin position="251"/>
        <end position="274"/>
    </location>
</feature>
<comment type="subcellular location">
    <subcellularLocation>
        <location evidence="1 7">Cell membrane</location>
        <topology evidence="1 7">Multi-pass membrane protein</topology>
    </subcellularLocation>
</comment>
<feature type="transmembrane region" description="Helical" evidence="7">
    <location>
        <begin position="83"/>
        <end position="107"/>
    </location>
</feature>
<proteinExistence type="inferred from homology"/>
<comment type="caution">
    <text evidence="8">The sequence shown here is derived from an EMBL/GenBank/DDBJ whole genome shotgun (WGS) entry which is preliminary data.</text>
</comment>
<protein>
    <submittedName>
        <fullName evidence="8">Carbohydrate ABC transporter membrane protein 2 (CUT1 family)</fullName>
    </submittedName>
</protein>
<dbReference type="PANTHER" id="PTHR43744:SF13">
    <property type="entry name" value="SN-GLYCEROL-3-PHOSPHATE TRANSPORT INTEGRAL MEMBRANE PROTEIN ABC TRANSPORTER UGPE-RELATED"/>
    <property type="match status" value="1"/>
</dbReference>
<evidence type="ECO:0000256" key="7">
    <source>
        <dbReference type="RuleBase" id="RU363032"/>
    </source>
</evidence>
<evidence type="ECO:0000313" key="8">
    <source>
        <dbReference type="EMBL" id="TYQ00762.1"/>
    </source>
</evidence>
<name>A0A652YHV4_NOCGL</name>
<dbReference type="GO" id="GO:0055085">
    <property type="term" value="P:transmembrane transport"/>
    <property type="evidence" value="ECO:0007669"/>
    <property type="project" value="InterPro"/>
</dbReference>
<feature type="transmembrane region" description="Helical" evidence="7">
    <location>
        <begin position="144"/>
        <end position="164"/>
    </location>
</feature>
<dbReference type="Pfam" id="PF00528">
    <property type="entry name" value="BPD_transp_1"/>
    <property type="match status" value="1"/>
</dbReference>
<feature type="transmembrane region" description="Helical" evidence="7">
    <location>
        <begin position="114"/>
        <end position="138"/>
    </location>
</feature>
<gene>
    <name evidence="8" type="ORF">FNL38_11257</name>
</gene>
<comment type="similarity">
    <text evidence="7">Belongs to the binding-protein-dependent transport system permease family.</text>
</comment>
<feature type="transmembrane region" description="Helical" evidence="7">
    <location>
        <begin position="190"/>
        <end position="211"/>
    </location>
</feature>
<keyword evidence="2 7" id="KW-0813">Transport</keyword>
<evidence type="ECO:0000256" key="2">
    <source>
        <dbReference type="ARBA" id="ARBA00022448"/>
    </source>
</evidence>
<keyword evidence="5 7" id="KW-1133">Transmembrane helix</keyword>
<feature type="transmembrane region" description="Helical" evidence="7">
    <location>
        <begin position="21"/>
        <end position="39"/>
    </location>
</feature>
<dbReference type="AlphaFoldDB" id="A0A652YHV4"/>
<keyword evidence="4 7" id="KW-0812">Transmembrane</keyword>
<evidence type="ECO:0000256" key="5">
    <source>
        <dbReference type="ARBA" id="ARBA00022989"/>
    </source>
</evidence>
<dbReference type="CDD" id="cd06261">
    <property type="entry name" value="TM_PBP2"/>
    <property type="match status" value="1"/>
</dbReference>
<dbReference type="SUPFAM" id="SSF161098">
    <property type="entry name" value="MetI-like"/>
    <property type="match status" value="1"/>
</dbReference>
<dbReference type="PANTHER" id="PTHR43744">
    <property type="entry name" value="ABC TRANSPORTER PERMEASE PROTEIN MG189-RELATED-RELATED"/>
    <property type="match status" value="1"/>
</dbReference>
<dbReference type="InterPro" id="IPR000515">
    <property type="entry name" value="MetI-like"/>
</dbReference>
<evidence type="ECO:0000256" key="6">
    <source>
        <dbReference type="ARBA" id="ARBA00023136"/>
    </source>
</evidence>
<dbReference type="InterPro" id="IPR035906">
    <property type="entry name" value="MetI-like_sf"/>
</dbReference>
<evidence type="ECO:0000256" key="3">
    <source>
        <dbReference type="ARBA" id="ARBA00022475"/>
    </source>
</evidence>
<evidence type="ECO:0000256" key="1">
    <source>
        <dbReference type="ARBA" id="ARBA00004651"/>
    </source>
</evidence>
<keyword evidence="6 7" id="KW-0472">Membrane</keyword>
<accession>A0A652YHV4</accession>
<organism evidence="8">
    <name type="scientific">Nocardia globerula</name>
    <dbReference type="NCBI Taxonomy" id="1818"/>
    <lineage>
        <taxon>Bacteria</taxon>
        <taxon>Bacillati</taxon>
        <taxon>Actinomycetota</taxon>
        <taxon>Actinomycetes</taxon>
        <taxon>Mycobacteriales</taxon>
        <taxon>Nocardiaceae</taxon>
        <taxon>Nocardia</taxon>
    </lineage>
</organism>
<sequence>MSAPSRTTTPNKTRIRFRLSWIGLVVVGLVFAIPFYWMISSAFKPESEIYQWPLQFVPSRLAWENFSHAWNAVPFGDFFVNSLIVTIVGATAKVTLAVFSAYAFAFLPFPGKKWIFLAVLGALMVPGHVTLLLNYITIGNLGMINTYAGIILPGLASAFGTFLLRQHFLSLPKEVMEAAELDGAGHIRKLFYFALPMSVPAVVTVALIAVIDEWNDFIWPLLVTNSVQMRTLPIGLMALKESEGVDNWGAIMAGTTMVVLPMLLLFLFAQRFIVAGLAGASVRR</sequence>